<proteinExistence type="predicted"/>
<feature type="transmembrane region" description="Helical" evidence="1">
    <location>
        <begin position="189"/>
        <end position="208"/>
    </location>
</feature>
<gene>
    <name evidence="2" type="ORF">OCV77_01180</name>
</gene>
<dbReference type="Proteomes" id="UP001652432">
    <property type="component" value="Unassembled WGS sequence"/>
</dbReference>
<protein>
    <submittedName>
        <fullName evidence="2">DUF6020 family protein</fullName>
    </submittedName>
</protein>
<accession>A0ABT2SYP6</accession>
<feature type="transmembrane region" description="Helical" evidence="1">
    <location>
        <begin position="214"/>
        <end position="231"/>
    </location>
</feature>
<feature type="transmembrane region" description="Helical" evidence="1">
    <location>
        <begin position="262"/>
        <end position="281"/>
    </location>
</feature>
<dbReference type="Pfam" id="PF19484">
    <property type="entry name" value="DUF6020"/>
    <property type="match status" value="1"/>
</dbReference>
<evidence type="ECO:0000256" key="1">
    <source>
        <dbReference type="SAM" id="Phobius"/>
    </source>
</evidence>
<feature type="transmembrane region" description="Helical" evidence="1">
    <location>
        <begin position="288"/>
        <end position="310"/>
    </location>
</feature>
<feature type="transmembrane region" description="Helical" evidence="1">
    <location>
        <begin position="40"/>
        <end position="60"/>
    </location>
</feature>
<dbReference type="InterPro" id="IPR046062">
    <property type="entry name" value="DUF6020"/>
</dbReference>
<keyword evidence="1" id="KW-0472">Membrane</keyword>
<feature type="transmembrane region" description="Helical" evidence="1">
    <location>
        <begin position="470"/>
        <end position="493"/>
    </location>
</feature>
<keyword evidence="1" id="KW-0812">Transmembrane</keyword>
<feature type="transmembrane region" description="Helical" evidence="1">
    <location>
        <begin position="156"/>
        <end position="177"/>
    </location>
</feature>
<keyword evidence="3" id="KW-1185">Reference proteome</keyword>
<dbReference type="EMBL" id="JAOQKJ010000001">
    <property type="protein sequence ID" value="MCU6743129.1"/>
    <property type="molecule type" value="Genomic_DNA"/>
</dbReference>
<name>A0ABT2SYP6_9FIRM</name>
<sequence>MNVDLKKKIIPVISGFMYAVCLVFGHSLEKEGSIAYRDGRLWLTILILGILLSAALTVIMKQLQKRLLPKGLEHETGQQIRQVPAGRMTFLYAGIIFLCYLIVFLGVYPGFFVYDAQDELMQVITRSFSTHHPLFHVLLMGGTVQLIHKLTGSYNAGIACYTLLQMAALSLIFGYGIRKLKEEGMGRRGGILLLAYFGGFPTIVMFSLCSAKDGLFTGMVLLMVLMLCAFFRDPAEFFQKKGHCACLFLSSCLMMLLRNNGFYAFFVFVVFLALLFLKAEWKPYRKKMLLLCAGAMLAFLVVNKGFALVLHADDSENQEILTVPIQQLARVYSMEGDTLTEQQKETLFEILPEEALKRYNPKVSDPVKVDFDNEAYEADKGKYRRLWSDLFREHPFGYLNAWFMTSYGFWYPGAVIDVYTGNTVFTFTYEGSSYFGYEVEEPGERKSLIPLVDRAYRFLSLDERAQEIPLLSLVLSPGAMFFLWTFVLCFFWYTGQDRKLWPFLFPGLLFLTVLLGPTYLVRYVVFLWVLLPVLLWELCRKSERKAAEK</sequence>
<comment type="caution">
    <text evidence="2">The sequence shown here is derived from an EMBL/GenBank/DDBJ whole genome shotgun (WGS) entry which is preliminary data.</text>
</comment>
<feature type="transmembrane region" description="Helical" evidence="1">
    <location>
        <begin position="90"/>
        <end position="111"/>
    </location>
</feature>
<keyword evidence="1" id="KW-1133">Transmembrane helix</keyword>
<feature type="transmembrane region" description="Helical" evidence="1">
    <location>
        <begin position="9"/>
        <end position="28"/>
    </location>
</feature>
<evidence type="ECO:0000313" key="3">
    <source>
        <dbReference type="Proteomes" id="UP001652432"/>
    </source>
</evidence>
<evidence type="ECO:0000313" key="2">
    <source>
        <dbReference type="EMBL" id="MCU6743129.1"/>
    </source>
</evidence>
<organism evidence="2 3">
    <name type="scientific">Suilimivivens aceti</name>
    <dbReference type="NCBI Taxonomy" id="2981774"/>
    <lineage>
        <taxon>Bacteria</taxon>
        <taxon>Bacillati</taxon>
        <taxon>Bacillota</taxon>
        <taxon>Clostridia</taxon>
        <taxon>Lachnospirales</taxon>
        <taxon>Lachnospiraceae</taxon>
        <taxon>Suilimivivens</taxon>
    </lineage>
</organism>
<reference evidence="2 3" key="1">
    <citation type="journal article" date="2021" name="ISME Commun">
        <title>Automated analysis of genomic sequences facilitates high-throughput and comprehensive description of bacteria.</title>
        <authorList>
            <person name="Hitch T.C.A."/>
        </authorList>
    </citation>
    <scope>NUCLEOTIDE SEQUENCE [LARGE SCALE GENOMIC DNA]</scope>
    <source>
        <strain evidence="2 3">Sanger_18</strain>
    </source>
</reference>
<dbReference type="RefSeq" id="WP_262572556.1">
    <property type="nucleotide sequence ID" value="NZ_JAOQKJ010000001.1"/>
</dbReference>